<evidence type="ECO:0000313" key="2">
    <source>
        <dbReference type="Proteomes" id="UP000887566"/>
    </source>
</evidence>
<keyword evidence="2" id="KW-1185">Reference proteome</keyword>
<feature type="compositionally biased region" description="Basic and acidic residues" evidence="1">
    <location>
        <begin position="99"/>
        <end position="110"/>
    </location>
</feature>
<accession>A0A914VRQ3</accession>
<dbReference type="WBParaSite" id="PSAMB.scaffold24153size385.g39064.t1">
    <property type="protein sequence ID" value="PSAMB.scaffold24153size385.g39064.t1"/>
    <property type="gene ID" value="PSAMB.scaffold24153size385.g39064"/>
</dbReference>
<feature type="compositionally biased region" description="Basic and acidic residues" evidence="1">
    <location>
        <begin position="26"/>
        <end position="42"/>
    </location>
</feature>
<feature type="region of interest" description="Disordered" evidence="1">
    <location>
        <begin position="26"/>
        <end position="70"/>
    </location>
</feature>
<evidence type="ECO:0000256" key="1">
    <source>
        <dbReference type="SAM" id="MobiDB-lite"/>
    </source>
</evidence>
<name>A0A914VRQ3_9BILA</name>
<proteinExistence type="predicted"/>
<protein>
    <submittedName>
        <fullName evidence="3">Uncharacterized protein</fullName>
    </submittedName>
</protein>
<sequence>DHWELADMKLQGLEPVRQLLGLDQLSRDPGRKFLGPDRKLPDLGRNYPCPDQNSHYQDQDWDNPHPDRNYPRQDLKYLVQRLAPTRRATLRQVGKSRRRNCERQEVHCSS</sequence>
<reference evidence="3" key="1">
    <citation type="submission" date="2022-11" db="UniProtKB">
        <authorList>
            <consortium name="WormBaseParasite"/>
        </authorList>
    </citation>
    <scope>IDENTIFICATION</scope>
</reference>
<dbReference type="Proteomes" id="UP000887566">
    <property type="component" value="Unplaced"/>
</dbReference>
<organism evidence="2 3">
    <name type="scientific">Plectus sambesii</name>
    <dbReference type="NCBI Taxonomy" id="2011161"/>
    <lineage>
        <taxon>Eukaryota</taxon>
        <taxon>Metazoa</taxon>
        <taxon>Ecdysozoa</taxon>
        <taxon>Nematoda</taxon>
        <taxon>Chromadorea</taxon>
        <taxon>Plectida</taxon>
        <taxon>Plectina</taxon>
        <taxon>Plectoidea</taxon>
        <taxon>Plectidae</taxon>
        <taxon>Plectus</taxon>
    </lineage>
</organism>
<dbReference type="AlphaFoldDB" id="A0A914VRQ3"/>
<feature type="region of interest" description="Disordered" evidence="1">
    <location>
        <begin position="91"/>
        <end position="110"/>
    </location>
</feature>
<evidence type="ECO:0000313" key="3">
    <source>
        <dbReference type="WBParaSite" id="PSAMB.scaffold24153size385.g39064.t1"/>
    </source>
</evidence>